<feature type="region of interest" description="Disordered" evidence="1">
    <location>
        <begin position="562"/>
        <end position="592"/>
    </location>
</feature>
<feature type="region of interest" description="Disordered" evidence="1">
    <location>
        <begin position="116"/>
        <end position="152"/>
    </location>
</feature>
<dbReference type="Proteomes" id="UP000019812">
    <property type="component" value="Unassembled WGS sequence"/>
</dbReference>
<accession>A0A084Y067</accession>
<dbReference type="STRING" id="1457154.CAPSK01_002321"/>
<feature type="compositionally biased region" description="Basic and acidic residues" evidence="1">
    <location>
        <begin position="247"/>
        <end position="264"/>
    </location>
</feature>
<name>A0A084Y067_9PROT</name>
<evidence type="ECO:0000256" key="1">
    <source>
        <dbReference type="SAM" id="MobiDB-lite"/>
    </source>
</evidence>
<dbReference type="AlphaFoldDB" id="A0A084Y067"/>
<feature type="region of interest" description="Disordered" evidence="1">
    <location>
        <begin position="246"/>
        <end position="271"/>
    </location>
</feature>
<evidence type="ECO:0000313" key="3">
    <source>
        <dbReference type="Proteomes" id="UP000019812"/>
    </source>
</evidence>
<proteinExistence type="predicted"/>
<sequence>MGQELGDVEADAAGTDDRHAFASDAQAFDQVNIRDHLLVPDTGQLRLPRHDPGGENDMLEAGIGQIGSFATLAEFQGDPRLLQAVIEIAQRLAELLLARDPARQPELPANFRRCIEQGDPMAPFGSGQRAGHSRRPGADDGDPPGHGRLLDQQFGFPTGARIDQTRSEPAGEDLVEAGLITGDTGVDRVGAPGGGFVHEVGIGEEGASHRDHVGTAGSDHFLGDLRRIDPIGGDQRDVHLAHQALGDPHEGRARDHRGDRRDARLVPADPGVDQRCAGSLDRLGQGHDLTPGAAAFDQVEHRQAVNDDEVRPACRAHAPNRFDGEADAVLETAAPAVLAEVGLLGDELVDQIAFRPHHLDPVIAGELREAGAAGVILECPLDVLLAEFARADRRDRRLYRRRRDGSAMIGVAAGVQDLQGDLAACLVDGGRDLPVLFGLRLVFEHRRAGHHHPVLVGRNAAGHDQPDAPTRALGIEGGETGKALRGFFEAGMHRAHQDAILQRRKTEVERSKQVGIRGMVHSNSLLERVGRSASDQQLSKQSLVGLSGIGCLDASVESAEWQGSAHSRARGRRRACRPESPANRSETRQAGV</sequence>
<protein>
    <submittedName>
        <fullName evidence="2">Uncharacterized protein</fullName>
    </submittedName>
</protein>
<dbReference type="EMBL" id="JDSS02000022">
    <property type="protein sequence ID" value="KFB68111.1"/>
    <property type="molecule type" value="Genomic_DNA"/>
</dbReference>
<comment type="caution">
    <text evidence="2">The sequence shown here is derived from an EMBL/GenBank/DDBJ whole genome shotgun (WGS) entry which is preliminary data.</text>
</comment>
<organism evidence="2 3">
    <name type="scientific">Candidatus Accumulibacter vicinus</name>
    <dbReference type="NCBI Taxonomy" id="2954382"/>
    <lineage>
        <taxon>Bacteria</taxon>
        <taxon>Pseudomonadati</taxon>
        <taxon>Pseudomonadota</taxon>
        <taxon>Betaproteobacteria</taxon>
        <taxon>Candidatus Accumulibacter</taxon>
    </lineage>
</organism>
<reference evidence="2 3" key="1">
    <citation type="submission" date="2014-07" db="EMBL/GenBank/DDBJ databases">
        <title>Expanding our view of genomic diversity in Candidatus Accumulibacter clades.</title>
        <authorList>
            <person name="Skennerton C.T."/>
            <person name="Barr J.J."/>
            <person name="Slater F.R."/>
            <person name="Bond P.L."/>
            <person name="Tyson G.W."/>
        </authorList>
    </citation>
    <scope>NUCLEOTIDE SEQUENCE [LARGE SCALE GENOMIC DNA]</scope>
    <source>
        <strain evidence="3">SK-01</strain>
    </source>
</reference>
<evidence type="ECO:0000313" key="2">
    <source>
        <dbReference type="EMBL" id="KFB68111.1"/>
    </source>
</evidence>
<gene>
    <name evidence="2" type="ORF">CAPSK01_002321</name>
</gene>